<gene>
    <name evidence="2" type="ORF">GRI99_01490</name>
</gene>
<evidence type="ECO:0000313" key="2">
    <source>
        <dbReference type="EMBL" id="MXO70303.1"/>
    </source>
</evidence>
<dbReference type="OrthoDB" id="7410293at2"/>
<dbReference type="Proteomes" id="UP000466966">
    <property type="component" value="Unassembled WGS sequence"/>
</dbReference>
<protein>
    <submittedName>
        <fullName evidence="2">Uncharacterized protein</fullName>
    </submittedName>
</protein>
<comment type="caution">
    <text evidence="2">The sequence shown here is derived from an EMBL/GenBank/DDBJ whole genome shotgun (WGS) entry which is preliminary data.</text>
</comment>
<sequence>MIRKKVPMTNPASPSNRPSGRPCHPLPQTARQAVIDALRESPRRSALGFTGQATLAAFRLLAVSGRAGRDPMVELARHFGCLETTRAFLAFADRAGTCWPERVLVLRPCCIGLSPDEQTLVGMAELALAGDREGFGDLLCGFIRADRHDGLYTHAAHMAALLHQSAAARGL</sequence>
<dbReference type="EMBL" id="WTYV01000001">
    <property type="protein sequence ID" value="MXO70303.1"/>
    <property type="molecule type" value="Genomic_DNA"/>
</dbReference>
<proteinExistence type="predicted"/>
<keyword evidence="3" id="KW-1185">Reference proteome</keyword>
<name>A0A844YX45_9SPHN</name>
<evidence type="ECO:0000313" key="3">
    <source>
        <dbReference type="Proteomes" id="UP000466966"/>
    </source>
</evidence>
<feature type="region of interest" description="Disordered" evidence="1">
    <location>
        <begin position="1"/>
        <end position="26"/>
    </location>
</feature>
<reference evidence="2 3" key="1">
    <citation type="submission" date="2019-12" db="EMBL/GenBank/DDBJ databases">
        <title>Genomic-based taxomic classification of the family Erythrobacteraceae.</title>
        <authorList>
            <person name="Xu L."/>
        </authorList>
    </citation>
    <scope>NUCLEOTIDE SEQUENCE [LARGE SCALE GENOMIC DNA]</scope>
    <source>
        <strain evidence="2 3">M0322</strain>
    </source>
</reference>
<accession>A0A844YX45</accession>
<dbReference type="RefSeq" id="WP_160770237.1">
    <property type="nucleotide sequence ID" value="NZ_WTYV01000001.1"/>
</dbReference>
<organism evidence="2 3">
    <name type="scientific">Alteraurantiacibacter buctensis</name>
    <dbReference type="NCBI Taxonomy" id="1503981"/>
    <lineage>
        <taxon>Bacteria</taxon>
        <taxon>Pseudomonadati</taxon>
        <taxon>Pseudomonadota</taxon>
        <taxon>Alphaproteobacteria</taxon>
        <taxon>Sphingomonadales</taxon>
        <taxon>Erythrobacteraceae</taxon>
        <taxon>Alteraurantiacibacter</taxon>
    </lineage>
</organism>
<dbReference type="AlphaFoldDB" id="A0A844YX45"/>
<evidence type="ECO:0000256" key="1">
    <source>
        <dbReference type="SAM" id="MobiDB-lite"/>
    </source>
</evidence>